<keyword evidence="1" id="KW-0812">Transmembrane</keyword>
<comment type="caution">
    <text evidence="2">The sequence shown here is derived from an EMBL/GenBank/DDBJ whole genome shotgun (WGS) entry which is preliminary data.</text>
</comment>
<reference evidence="2" key="1">
    <citation type="submission" date="2020-09" db="EMBL/GenBank/DDBJ databases">
        <title>Genome-Enabled Discovery of Anthraquinone Biosynthesis in Senna tora.</title>
        <authorList>
            <person name="Kang S.-H."/>
            <person name="Pandey R.P."/>
            <person name="Lee C.-M."/>
            <person name="Sim J.-S."/>
            <person name="Jeong J.-T."/>
            <person name="Choi B.-S."/>
            <person name="Jung M."/>
            <person name="Ginzburg D."/>
            <person name="Zhao K."/>
            <person name="Won S.Y."/>
            <person name="Oh T.-J."/>
            <person name="Yu Y."/>
            <person name="Kim N.-H."/>
            <person name="Lee O.R."/>
            <person name="Lee T.-H."/>
            <person name="Bashyal P."/>
            <person name="Kim T.-S."/>
            <person name="Lee W.-H."/>
            <person name="Kawkins C."/>
            <person name="Kim C.-K."/>
            <person name="Kim J.S."/>
            <person name="Ahn B.O."/>
            <person name="Rhee S.Y."/>
            <person name="Sohng J.K."/>
        </authorList>
    </citation>
    <scope>NUCLEOTIDE SEQUENCE</scope>
    <source>
        <tissue evidence="2">Leaf</tissue>
    </source>
</reference>
<dbReference type="EMBL" id="JAAIUW010000004">
    <property type="protein sequence ID" value="KAF7835251.1"/>
    <property type="molecule type" value="Genomic_DNA"/>
</dbReference>
<dbReference type="OrthoDB" id="1705416at2759"/>
<organism evidence="2 3">
    <name type="scientific">Senna tora</name>
    <dbReference type="NCBI Taxonomy" id="362788"/>
    <lineage>
        <taxon>Eukaryota</taxon>
        <taxon>Viridiplantae</taxon>
        <taxon>Streptophyta</taxon>
        <taxon>Embryophyta</taxon>
        <taxon>Tracheophyta</taxon>
        <taxon>Spermatophyta</taxon>
        <taxon>Magnoliopsida</taxon>
        <taxon>eudicotyledons</taxon>
        <taxon>Gunneridae</taxon>
        <taxon>Pentapetalae</taxon>
        <taxon>rosids</taxon>
        <taxon>fabids</taxon>
        <taxon>Fabales</taxon>
        <taxon>Fabaceae</taxon>
        <taxon>Caesalpinioideae</taxon>
        <taxon>Cassia clade</taxon>
        <taxon>Senna</taxon>
    </lineage>
</organism>
<dbReference type="PANTHER" id="PTHR43657:SF1">
    <property type="entry name" value="ALTERED INHERITANCE OF MITOCHONDRIA PROTEIN 24, MITOCHONDRIAL"/>
    <property type="match status" value="1"/>
</dbReference>
<keyword evidence="1" id="KW-1133">Transmembrane helix</keyword>
<protein>
    <submittedName>
        <fullName evidence="2">Tryptophan RNA-binding attenuator protein-like</fullName>
    </submittedName>
</protein>
<proteinExistence type="predicted"/>
<name>A0A834WZA7_9FABA</name>
<evidence type="ECO:0000313" key="3">
    <source>
        <dbReference type="Proteomes" id="UP000634136"/>
    </source>
</evidence>
<accession>A0A834WZA7</accession>
<dbReference type="InterPro" id="IPR016031">
    <property type="entry name" value="Trp_RNA-bd_attenuator-like_dom"/>
</dbReference>
<keyword evidence="1" id="KW-0472">Membrane</keyword>
<evidence type="ECO:0000256" key="1">
    <source>
        <dbReference type="SAM" id="Phobius"/>
    </source>
</evidence>
<dbReference type="Proteomes" id="UP000634136">
    <property type="component" value="Unassembled WGS sequence"/>
</dbReference>
<gene>
    <name evidence="2" type="ORF">G2W53_010110</name>
</gene>
<feature type="transmembrane region" description="Helical" evidence="1">
    <location>
        <begin position="667"/>
        <end position="688"/>
    </location>
</feature>
<keyword evidence="3" id="KW-1185">Reference proteome</keyword>
<dbReference type="PANTHER" id="PTHR43657">
    <property type="entry name" value="TRYPTOPHAN RNA-BINDING ATTENUATOR PROTEIN-LIKE PROTEIN"/>
    <property type="match status" value="1"/>
</dbReference>
<evidence type="ECO:0000313" key="2">
    <source>
        <dbReference type="EMBL" id="KAF7835251.1"/>
    </source>
</evidence>
<dbReference type="SUPFAM" id="SSF51219">
    <property type="entry name" value="TRAP-like"/>
    <property type="match status" value="1"/>
</dbReference>
<sequence length="734" mass="83318">MNEGTLEAELGAVLSELLKRQRALVSQMTKMEERTANIEAMVRQIFQDEFGQECVGSKHSNLEERFEPCEEFSLDFGGDGNLEDESRSELVMSKVATPESLLDEVQPDEAIEDHSHIETNSDAMLSDSDAILFEAYDCHDNAEMFGFGDMVSASEELLNFVGGTFGINPLIAYEVQKCKNSLHIQVSWEIDGLMRVLVHDHGGSFETCATPKAPSMCLCKCCNARSLNMFTSENAIVDGYGIYSLCQSGYAIAMTQIQICFGELEHVIGFTTSKNLKGRLQEFRDSILQNIYGDFEVPIIFWDRRNISRKLYDIIVNQFGAQALEKLEMSFEINCISSISSMMEIVAGNSYDISFCYDSNRFLFGEIDDAFINEGRSLRQWEIYEVAHNNMSSLFITYLRSSSIQHALKLVETDANLGVVRPQVNMLCMEAEQLIMELGFIYFMYGYIEIKNTYLLENEVGRWQWLFGKTISIIVLPNLKLREGYVGIVALSLAGIILIDLAMVNRESLCLSSVIPCSINDVKINNTIYQMEQIIVASVEKFFKAKAIWPSAKVHNSCSINILVPINIREVSSSHFFIDLLLAIVEHVQPFMVGGKHYQYVLLEMRKIYADSKIQSKKRGTIEIHNVKEKWTLKGGLHHYNWILLLSFMQFKEILLCSFPFDPGGLIYSYWWNGLWLILLEVFIGLIFKLNLEDKVDFAEVDIDMNRPITRVEAQHSSPLSSSDEVCVTLVGRS</sequence>
<dbReference type="AlphaFoldDB" id="A0A834WZA7"/>